<reference evidence="3" key="2">
    <citation type="journal article" date="2016" name="Sci. Rep.">
        <title>Dictyocaulus viviparus genome, variome and transcriptome elucidate lungworm biology and support future intervention.</title>
        <authorList>
            <person name="McNulty S.N."/>
            <person name="Strube C."/>
            <person name="Rosa B.A."/>
            <person name="Martin J.C."/>
            <person name="Tyagi R."/>
            <person name="Choi Y.J."/>
            <person name="Wang Q."/>
            <person name="Hallsworth Pepin K."/>
            <person name="Zhang X."/>
            <person name="Ozersky P."/>
            <person name="Wilson R.K."/>
            <person name="Sternberg P.W."/>
            <person name="Gasser R.B."/>
            <person name="Mitreva M."/>
        </authorList>
    </citation>
    <scope>NUCLEOTIDE SEQUENCE [LARGE SCALE GENOMIC DNA]</scope>
    <source>
        <strain evidence="3">HannoverDv2000</strain>
    </source>
</reference>
<dbReference type="Proteomes" id="UP000053766">
    <property type="component" value="Unassembled WGS sequence"/>
</dbReference>
<sequence>MFEEIFMLNIRNVLDVNANASHNTTESKPNTPAKETHEELKETAKQPESKQTNNQTNVKPNQITTPDKEKRETSIQNTQEENTVNLPKKTIENSKMQKSMSPDCNENTKNTESKIQTKTEEVLKCRRMIVCKMKNESIKTPKLDPRLMSKLAESSKNSEPIDRRLMSEPNCYLLNQVTGKRGPCSYVHSRLKFYFTRNTIRLENCLTIDTVL</sequence>
<accession>A0A0D8XQJ9</accession>
<protein>
    <submittedName>
        <fullName evidence="2">Uncharacterized protein</fullName>
    </submittedName>
</protein>
<feature type="compositionally biased region" description="Polar residues" evidence="1">
    <location>
        <begin position="49"/>
        <end position="65"/>
    </location>
</feature>
<gene>
    <name evidence="2" type="ORF">DICVIV_07879</name>
</gene>
<keyword evidence="3" id="KW-1185">Reference proteome</keyword>
<evidence type="ECO:0000313" key="3">
    <source>
        <dbReference type="Proteomes" id="UP000053766"/>
    </source>
</evidence>
<feature type="compositionally biased region" description="Polar residues" evidence="1">
    <location>
        <begin position="21"/>
        <end position="30"/>
    </location>
</feature>
<evidence type="ECO:0000313" key="2">
    <source>
        <dbReference type="EMBL" id="KJH46069.1"/>
    </source>
</evidence>
<feature type="compositionally biased region" description="Polar residues" evidence="1">
    <location>
        <begin position="74"/>
        <end position="85"/>
    </location>
</feature>
<evidence type="ECO:0000256" key="1">
    <source>
        <dbReference type="SAM" id="MobiDB-lite"/>
    </source>
</evidence>
<reference evidence="2 3" key="1">
    <citation type="submission" date="2013-11" db="EMBL/GenBank/DDBJ databases">
        <title>Draft genome of the bovine lungworm Dictyocaulus viviparus.</title>
        <authorList>
            <person name="Mitreva M."/>
        </authorList>
    </citation>
    <scope>NUCLEOTIDE SEQUENCE [LARGE SCALE GENOMIC DNA]</scope>
    <source>
        <strain evidence="2 3">HannoverDv2000</strain>
    </source>
</reference>
<feature type="compositionally biased region" description="Polar residues" evidence="1">
    <location>
        <begin position="93"/>
        <end position="108"/>
    </location>
</feature>
<feature type="region of interest" description="Disordered" evidence="1">
    <location>
        <begin position="21"/>
        <end position="112"/>
    </location>
</feature>
<name>A0A0D8XQJ9_DICVI</name>
<organism evidence="2 3">
    <name type="scientific">Dictyocaulus viviparus</name>
    <name type="common">Bovine lungworm</name>
    <dbReference type="NCBI Taxonomy" id="29172"/>
    <lineage>
        <taxon>Eukaryota</taxon>
        <taxon>Metazoa</taxon>
        <taxon>Ecdysozoa</taxon>
        <taxon>Nematoda</taxon>
        <taxon>Chromadorea</taxon>
        <taxon>Rhabditida</taxon>
        <taxon>Rhabditina</taxon>
        <taxon>Rhabditomorpha</taxon>
        <taxon>Strongyloidea</taxon>
        <taxon>Metastrongylidae</taxon>
        <taxon>Dictyocaulus</taxon>
    </lineage>
</organism>
<dbReference type="EMBL" id="KN716371">
    <property type="protein sequence ID" value="KJH46069.1"/>
    <property type="molecule type" value="Genomic_DNA"/>
</dbReference>
<feature type="compositionally biased region" description="Basic and acidic residues" evidence="1">
    <location>
        <begin position="34"/>
        <end position="48"/>
    </location>
</feature>
<proteinExistence type="predicted"/>
<dbReference type="AlphaFoldDB" id="A0A0D8XQJ9"/>